<evidence type="ECO:0000256" key="6">
    <source>
        <dbReference type="ARBA" id="ARBA00022723"/>
    </source>
</evidence>
<dbReference type="Gene3D" id="1.10.189.10">
    <property type="entry name" value="Pyruvate Phosphate Dikinase, domain 2"/>
    <property type="match status" value="1"/>
</dbReference>
<evidence type="ECO:0000256" key="10">
    <source>
        <dbReference type="ARBA" id="ARBA00022842"/>
    </source>
</evidence>
<feature type="domain" description="Pyruvate phosphate dikinase AMP/ATP-binding" evidence="16">
    <location>
        <begin position="17"/>
        <end position="53"/>
    </location>
</feature>
<accession>W7D234</accession>
<comment type="similarity">
    <text evidence="2 11">Belongs to the PEP-utilizing enzyme family.</text>
</comment>
<dbReference type="NCBIfam" id="TIGR01828">
    <property type="entry name" value="pyru_phos_dikin"/>
    <property type="match status" value="1"/>
</dbReference>
<feature type="active site" description="Proton donor" evidence="12">
    <location>
        <position position="829"/>
    </location>
</feature>
<sequence length="875" mass="95907">MQNYIYFFDEGRKELKHLLGGKGANLAEMKRIGLPVPAGFTVTTAACLAYFNAKQTMPPTLKAALPLAIERLEQETAKQLVGTTRPLLLSVRSGSVHSMPGMMDTILNLGLTDQSVLILANETNNPRFAFDCYRRLIQMFGNVVMGISSALFEEALTALKTEQQRARDTDLTSDDLQQLITTYKTIYRTQTGKDFPQDPLQQLMLAIEAVFDSWYNPRALTYRQLHHLADDLGTAVTIQEMVFGNMGDTSATGVCFTRNPSTGANEIFGEFLLNAQGEDVVAGIRTPLPMQSLQHIMPSLYATFSERIQLLETHYKDMQDVEFTIEKGQLYFLQTRNGKRTAAAQIHLLMTFLDEGLLTAAEVIERLSYDDIEAALHDTFNTAAIEALTPFAIGLPASPGAATGQLYFSATAAQAAAEHNIPVILARQETSPEDIAGMIASEAIITSRGGMTSHAAVVARGMGTACVCGCHTLLIDEVEKTLHYDNGILTEGDWLSVDGSTGKLYPQKIPLSPAVITPSFKRLMQVLSKRTHISVRANADTATDFAQALQFEASGIGLTRTEHMFFSPERLLEMRRLILATTAAERLVALNELEPHQTADFSALFRTAGSRPVTIRLLDPPLHEFLPTQLSEQQQLATQLNISPLLLTERLAALKESNPMMGHRGVRLAISYPAIYKMQVQAIVKSALQLQAEGITVTPEIMIPLIGSEAELNWMRHFLEQAIDEVLTDANKQLTYTIGTMIELPRACLIAGKLATTADFFSFGTNDLTQMVYGFSRDDSAGFLPEYIAKQLLPVDPFQTIDKDGVGQLMQQAILAAKATKPGIKIGVCGELGGEPLSVAYFEKIGVDYVSCSPYRVPLAKLALAKAALLNRTVN</sequence>
<dbReference type="InterPro" id="IPR023151">
    <property type="entry name" value="PEP_util_CS"/>
</dbReference>
<dbReference type="InterPro" id="IPR010121">
    <property type="entry name" value="Pyruvate_phosphate_dikinase"/>
</dbReference>
<feature type="domain" description="PEP-utilising enzyme C-terminal" evidence="17">
    <location>
        <begin position="520"/>
        <end position="867"/>
    </location>
</feature>
<feature type="binding site" evidence="13">
    <location>
        <position position="616"/>
    </location>
    <ligand>
        <name>substrate</name>
    </ligand>
</feature>
<dbReference type="InterPro" id="IPR000121">
    <property type="entry name" value="PEP_util_C"/>
</dbReference>
<dbReference type="Gene3D" id="1.20.80.30">
    <property type="match status" value="1"/>
</dbReference>
<feature type="binding site" evidence="14">
    <location>
        <position position="743"/>
    </location>
    <ligand>
        <name>Mg(2+)</name>
        <dbReference type="ChEBI" id="CHEBI:18420"/>
    </ligand>
</feature>
<evidence type="ECO:0000256" key="9">
    <source>
        <dbReference type="ARBA" id="ARBA00022840"/>
    </source>
</evidence>
<keyword evidence="6 14" id="KW-0479">Metal-binding</keyword>
<dbReference type="Proteomes" id="UP000019243">
    <property type="component" value="Unassembled WGS sequence"/>
</dbReference>
<keyword evidence="7" id="KW-0547">Nucleotide-binding</keyword>
<evidence type="ECO:0000256" key="14">
    <source>
        <dbReference type="PIRSR" id="PIRSR000853-3"/>
    </source>
</evidence>
<reference evidence="18 19" key="1">
    <citation type="submission" date="2012-12" db="EMBL/GenBank/DDBJ databases">
        <title>Novel taxa of Listeriaceae from agricultural environments in the United States.</title>
        <authorList>
            <person name="den Bakker H.C."/>
            <person name="Allred A."/>
            <person name="Warchocki S."/>
            <person name="Wright E.M."/>
            <person name="Burrell A."/>
            <person name="Nightingale K.K."/>
            <person name="Kephart D."/>
            <person name="Wiedmann M."/>
        </authorList>
    </citation>
    <scope>NUCLEOTIDE SEQUENCE [LARGE SCALE GENOMIC DNA]</scope>
    <source>
        <strain evidence="18 19">FSL F6-1037</strain>
    </source>
</reference>
<evidence type="ECO:0000256" key="4">
    <source>
        <dbReference type="ARBA" id="ARBA00020138"/>
    </source>
</evidence>
<dbReference type="Pfam" id="PF02896">
    <property type="entry name" value="PEP-utilizers_C"/>
    <property type="match status" value="1"/>
</dbReference>
<dbReference type="NCBIfam" id="NF004531">
    <property type="entry name" value="PRK05878.1"/>
    <property type="match status" value="1"/>
</dbReference>
<comment type="cofactor">
    <cofactor evidence="1 11 14">
        <name>Mg(2+)</name>
        <dbReference type="ChEBI" id="CHEBI:18420"/>
    </cofactor>
</comment>
<feature type="binding site" evidence="13">
    <location>
        <position position="764"/>
    </location>
    <ligand>
        <name>substrate</name>
    </ligand>
</feature>
<dbReference type="GO" id="GO:0046872">
    <property type="term" value="F:metal ion binding"/>
    <property type="evidence" value="ECO:0007669"/>
    <property type="project" value="UniProtKB-UniRule"/>
</dbReference>
<dbReference type="PIRSF" id="PIRSF000853">
    <property type="entry name" value="PPDK"/>
    <property type="match status" value="1"/>
</dbReference>
<keyword evidence="8 18" id="KW-0418">Kinase</keyword>
<dbReference type="Gene3D" id="3.50.30.10">
    <property type="entry name" value="Phosphohistidine domain"/>
    <property type="match status" value="1"/>
</dbReference>
<dbReference type="InterPro" id="IPR002192">
    <property type="entry name" value="PPDK_AMP/ATP-bd"/>
</dbReference>
<evidence type="ECO:0000256" key="13">
    <source>
        <dbReference type="PIRSR" id="PIRSR000853-2"/>
    </source>
</evidence>
<dbReference type="SUPFAM" id="SSF51621">
    <property type="entry name" value="Phosphoenolpyruvate/pyruvate domain"/>
    <property type="match status" value="1"/>
</dbReference>
<dbReference type="GO" id="GO:0016301">
    <property type="term" value="F:kinase activity"/>
    <property type="evidence" value="ECO:0007669"/>
    <property type="project" value="UniProtKB-UniRule"/>
</dbReference>
<feature type="binding site" evidence="13">
    <location>
        <position position="766"/>
    </location>
    <ligand>
        <name>substrate</name>
    </ligand>
</feature>
<dbReference type="SUPFAM" id="SSF56059">
    <property type="entry name" value="Glutathione synthetase ATP-binding domain-like"/>
    <property type="match status" value="1"/>
</dbReference>
<dbReference type="InterPro" id="IPR018274">
    <property type="entry name" value="PEP_util_AS"/>
</dbReference>
<keyword evidence="10 14" id="KW-0460">Magnesium</keyword>
<dbReference type="InterPro" id="IPR040442">
    <property type="entry name" value="Pyrv_kinase-like_dom_sf"/>
</dbReference>
<feature type="binding site" evidence="13">
    <location>
        <position position="743"/>
    </location>
    <ligand>
        <name>substrate</name>
    </ligand>
</feature>
<feature type="domain" description="PEP-utilising enzyme mobile" evidence="15">
    <location>
        <begin position="422"/>
        <end position="502"/>
    </location>
</feature>
<evidence type="ECO:0000256" key="11">
    <source>
        <dbReference type="PIRNR" id="PIRNR000853"/>
    </source>
</evidence>
<feature type="binding site" evidence="13">
    <location>
        <position position="767"/>
    </location>
    <ligand>
        <name>substrate</name>
    </ligand>
</feature>
<evidence type="ECO:0000259" key="15">
    <source>
        <dbReference type="Pfam" id="PF00391"/>
    </source>
</evidence>
<keyword evidence="5 18" id="KW-0808">Transferase</keyword>
<feature type="active site" description="Tele-phosphohistidine intermediate" evidence="12">
    <location>
        <position position="454"/>
    </location>
</feature>
<dbReference type="Pfam" id="PF01326">
    <property type="entry name" value="PPDK_N"/>
    <property type="match status" value="3"/>
</dbReference>
<dbReference type="Gene3D" id="3.30.470.20">
    <property type="entry name" value="ATP-grasp fold, B domain"/>
    <property type="match status" value="1"/>
</dbReference>
<dbReference type="GO" id="GO:0050242">
    <property type="term" value="F:pyruvate, phosphate dikinase activity"/>
    <property type="evidence" value="ECO:0007669"/>
    <property type="project" value="UniProtKB-UniRule"/>
</dbReference>
<dbReference type="Gene3D" id="3.20.20.60">
    <property type="entry name" value="Phosphoenolpyruvate-binding domains"/>
    <property type="match status" value="1"/>
</dbReference>
<comment type="caution">
    <text evidence="18">The sequence shown here is derived from an EMBL/GenBank/DDBJ whole genome shotgun (WGS) entry which is preliminary data.</text>
</comment>
<dbReference type="PANTHER" id="PTHR22931">
    <property type="entry name" value="PHOSPHOENOLPYRUVATE DIKINASE-RELATED"/>
    <property type="match status" value="1"/>
</dbReference>
<dbReference type="InterPro" id="IPR036637">
    <property type="entry name" value="Phosphohistidine_dom_sf"/>
</dbReference>
<dbReference type="PANTHER" id="PTHR22931:SF9">
    <property type="entry name" value="PYRUVATE, PHOSPHATE DIKINASE 1, CHLOROPLASTIC"/>
    <property type="match status" value="1"/>
</dbReference>
<keyword evidence="19" id="KW-1185">Reference proteome</keyword>
<dbReference type="PROSITE" id="PS00742">
    <property type="entry name" value="PEP_ENZYMES_2"/>
    <property type="match status" value="1"/>
</dbReference>
<feature type="domain" description="Pyruvate phosphate dikinase AMP/ATP-binding" evidence="16">
    <location>
        <begin position="54"/>
        <end position="287"/>
    </location>
</feature>
<protein>
    <recommendedName>
        <fullName evidence="4 11">Pyruvate, phosphate dikinase</fullName>
        <ecNumber evidence="3 11">2.7.9.1</ecNumber>
    </recommendedName>
</protein>
<evidence type="ECO:0000256" key="5">
    <source>
        <dbReference type="ARBA" id="ARBA00022679"/>
    </source>
</evidence>
<keyword evidence="9" id="KW-0067">ATP-binding</keyword>
<dbReference type="Gene3D" id="3.30.1490.20">
    <property type="entry name" value="ATP-grasp fold, A domain"/>
    <property type="match status" value="1"/>
</dbReference>
<dbReference type="InterPro" id="IPR008279">
    <property type="entry name" value="PEP-util_enz_mobile_dom"/>
</dbReference>
<evidence type="ECO:0000313" key="19">
    <source>
        <dbReference type="Proteomes" id="UP000019243"/>
    </source>
</evidence>
<gene>
    <name evidence="18" type="ORF">BCAMP_01355</name>
</gene>
<dbReference type="STRING" id="1265861.BCAMP_01355"/>
<evidence type="ECO:0000256" key="1">
    <source>
        <dbReference type="ARBA" id="ARBA00001946"/>
    </source>
</evidence>
<evidence type="ECO:0000256" key="7">
    <source>
        <dbReference type="ARBA" id="ARBA00022741"/>
    </source>
</evidence>
<proteinExistence type="inferred from homology"/>
<evidence type="ECO:0000256" key="8">
    <source>
        <dbReference type="ARBA" id="ARBA00022777"/>
    </source>
</evidence>
<feature type="binding site" evidence="13">
    <location>
        <position position="560"/>
    </location>
    <ligand>
        <name>substrate</name>
    </ligand>
</feature>
<evidence type="ECO:0000256" key="3">
    <source>
        <dbReference type="ARBA" id="ARBA00011994"/>
    </source>
</evidence>
<evidence type="ECO:0000256" key="12">
    <source>
        <dbReference type="PIRSR" id="PIRSR000853-1"/>
    </source>
</evidence>
<feature type="domain" description="Pyruvate phosphate dikinase AMP/ATP-binding" evidence="16">
    <location>
        <begin position="309"/>
        <end position="345"/>
    </location>
</feature>
<dbReference type="EC" id="2.7.9.1" evidence="3 11"/>
<dbReference type="GO" id="GO:0005524">
    <property type="term" value="F:ATP binding"/>
    <property type="evidence" value="ECO:0007669"/>
    <property type="project" value="UniProtKB-UniRule"/>
</dbReference>
<dbReference type="InterPro" id="IPR015813">
    <property type="entry name" value="Pyrv/PenolPyrv_kinase-like_dom"/>
</dbReference>
<dbReference type="EMBL" id="AODH01000004">
    <property type="protein sequence ID" value="EUJ42006.1"/>
    <property type="molecule type" value="Genomic_DNA"/>
</dbReference>
<dbReference type="Pfam" id="PF00391">
    <property type="entry name" value="PEP-utilizers"/>
    <property type="match status" value="1"/>
</dbReference>
<comment type="catalytic activity">
    <reaction evidence="11">
        <text>pyruvate + phosphate + ATP = phosphoenolpyruvate + AMP + diphosphate + H(+)</text>
        <dbReference type="Rhea" id="RHEA:10756"/>
        <dbReference type="ChEBI" id="CHEBI:15361"/>
        <dbReference type="ChEBI" id="CHEBI:15378"/>
        <dbReference type="ChEBI" id="CHEBI:30616"/>
        <dbReference type="ChEBI" id="CHEBI:33019"/>
        <dbReference type="ChEBI" id="CHEBI:43474"/>
        <dbReference type="ChEBI" id="CHEBI:58702"/>
        <dbReference type="ChEBI" id="CHEBI:456215"/>
        <dbReference type="EC" id="2.7.9.1"/>
    </reaction>
</comment>
<keyword evidence="18" id="KW-0670">Pyruvate</keyword>
<dbReference type="InterPro" id="IPR013815">
    <property type="entry name" value="ATP_grasp_subdomain_1"/>
</dbReference>
<feature type="binding site" evidence="14">
    <location>
        <position position="767"/>
    </location>
    <ligand>
        <name>Mg(2+)</name>
        <dbReference type="ChEBI" id="CHEBI:18420"/>
    </ligand>
</feature>
<evidence type="ECO:0000256" key="2">
    <source>
        <dbReference type="ARBA" id="ARBA00007837"/>
    </source>
</evidence>
<dbReference type="PROSITE" id="PS00370">
    <property type="entry name" value="PEP_ENZYMES_PHOS_SITE"/>
    <property type="match status" value="1"/>
</dbReference>
<name>W7D234_9LIST</name>
<dbReference type="SUPFAM" id="SSF52009">
    <property type="entry name" value="Phosphohistidine domain"/>
    <property type="match status" value="1"/>
</dbReference>
<evidence type="ECO:0000259" key="16">
    <source>
        <dbReference type="Pfam" id="PF01326"/>
    </source>
</evidence>
<evidence type="ECO:0000259" key="17">
    <source>
        <dbReference type="Pfam" id="PF02896"/>
    </source>
</evidence>
<dbReference type="AlphaFoldDB" id="W7D234"/>
<evidence type="ECO:0000313" key="18">
    <source>
        <dbReference type="EMBL" id="EUJ42006.1"/>
    </source>
</evidence>
<feature type="binding site" evidence="13">
    <location>
        <position position="765"/>
    </location>
    <ligand>
        <name>substrate</name>
    </ligand>
</feature>
<organism evidence="18 19">
    <name type="scientific">Brochothrix campestris FSL F6-1037</name>
    <dbReference type="NCBI Taxonomy" id="1265861"/>
    <lineage>
        <taxon>Bacteria</taxon>
        <taxon>Bacillati</taxon>
        <taxon>Bacillota</taxon>
        <taxon>Bacilli</taxon>
        <taxon>Bacillales</taxon>
        <taxon>Listeriaceae</taxon>
        <taxon>Brochothrix</taxon>
    </lineage>
</organism>
<dbReference type="RefSeq" id="WP_035313028.1">
    <property type="nucleotide sequence ID" value="NZ_AODH01000004.1"/>
</dbReference>
<dbReference type="PATRIC" id="fig|1265861.3.peg.261"/>